<evidence type="ECO:0000313" key="1">
    <source>
        <dbReference type="EMBL" id="KNF02766.1"/>
    </source>
</evidence>
<dbReference type="GO" id="GO:0044820">
    <property type="term" value="P:mitotic telomere tethering at nuclear periphery"/>
    <property type="evidence" value="ECO:0007669"/>
    <property type="project" value="TreeGrafter"/>
</dbReference>
<sequence length="85" mass="9476">MSQTNLYKSNNPPNLPLEKFNSTLLNYQGKMKTLRTQDIRLGASSIIQIARIKIPAPDKVSTHLIRRFDTDAISASSLNFNKGGD</sequence>
<dbReference type="EMBL" id="AJIL01000021">
    <property type="protein sequence ID" value="KNF02766.1"/>
    <property type="molecule type" value="Genomic_DNA"/>
</dbReference>
<dbReference type="Proteomes" id="UP000054564">
    <property type="component" value="Unassembled WGS sequence"/>
</dbReference>
<reference evidence="2" key="1">
    <citation type="submission" date="2014-03" db="EMBL/GenBank/DDBJ databases">
        <title>The Genome Sequence of Puccinia striiformis f. sp. tritici PST-78.</title>
        <authorList>
            <consortium name="The Broad Institute Genome Sequencing Platform"/>
            <person name="Cuomo C."/>
            <person name="Hulbert S."/>
            <person name="Chen X."/>
            <person name="Walker B."/>
            <person name="Young S.K."/>
            <person name="Zeng Q."/>
            <person name="Gargeya S."/>
            <person name="Fitzgerald M."/>
            <person name="Haas B."/>
            <person name="Abouelleil A."/>
            <person name="Alvarado L."/>
            <person name="Arachchi H.M."/>
            <person name="Berlin A.M."/>
            <person name="Chapman S.B."/>
            <person name="Goldberg J."/>
            <person name="Griggs A."/>
            <person name="Gujja S."/>
            <person name="Hansen M."/>
            <person name="Howarth C."/>
            <person name="Imamovic A."/>
            <person name="Larimer J."/>
            <person name="McCowan C."/>
            <person name="Montmayeur A."/>
            <person name="Murphy C."/>
            <person name="Neiman D."/>
            <person name="Pearson M."/>
            <person name="Priest M."/>
            <person name="Roberts A."/>
            <person name="Saif S."/>
            <person name="Shea T."/>
            <person name="Sisk P."/>
            <person name="Sykes S."/>
            <person name="Wortman J."/>
            <person name="Nusbaum C."/>
            <person name="Birren B."/>
        </authorList>
    </citation>
    <scope>NUCLEOTIDE SEQUENCE [LARGE SCALE GENOMIC DNA]</scope>
    <source>
        <strain evidence="2">race PST-78</strain>
    </source>
</reference>
<dbReference type="GO" id="GO:0070197">
    <property type="term" value="P:meiotic attachment of telomere to nuclear envelope"/>
    <property type="evidence" value="ECO:0007669"/>
    <property type="project" value="InterPro"/>
</dbReference>
<accession>A0A0L0VU16</accession>
<dbReference type="PANTHER" id="PTHR38044">
    <property type="entry name" value="BOUQUET FORMATION PROTEIN 4"/>
    <property type="match status" value="1"/>
</dbReference>
<gene>
    <name evidence="1" type="ORF">PSTG_04051</name>
</gene>
<proteinExistence type="predicted"/>
<keyword evidence="2" id="KW-1185">Reference proteome</keyword>
<protein>
    <submittedName>
        <fullName evidence="1">Uncharacterized protein</fullName>
    </submittedName>
</protein>
<dbReference type="GO" id="GO:1990862">
    <property type="term" value="C:nuclear membrane complex Bqt3-Bqt4"/>
    <property type="evidence" value="ECO:0007669"/>
    <property type="project" value="InterPro"/>
</dbReference>
<dbReference type="PANTHER" id="PTHR38044:SF1">
    <property type="entry name" value="BOUQUET FORMATION PROTEIN 4"/>
    <property type="match status" value="1"/>
</dbReference>
<dbReference type="InterPro" id="IPR037548">
    <property type="entry name" value="Bqt4"/>
</dbReference>
<name>A0A0L0VU16_9BASI</name>
<comment type="caution">
    <text evidence="1">The sequence shown here is derived from an EMBL/GenBank/DDBJ whole genome shotgun (WGS) entry which is preliminary data.</text>
</comment>
<organism evidence="1 2">
    <name type="scientific">Puccinia striiformis f. sp. tritici PST-78</name>
    <dbReference type="NCBI Taxonomy" id="1165861"/>
    <lineage>
        <taxon>Eukaryota</taxon>
        <taxon>Fungi</taxon>
        <taxon>Dikarya</taxon>
        <taxon>Basidiomycota</taxon>
        <taxon>Pucciniomycotina</taxon>
        <taxon>Pucciniomycetes</taxon>
        <taxon>Pucciniales</taxon>
        <taxon>Pucciniaceae</taxon>
        <taxon>Puccinia</taxon>
    </lineage>
</organism>
<dbReference type="AlphaFoldDB" id="A0A0L0VU16"/>
<evidence type="ECO:0000313" key="2">
    <source>
        <dbReference type="Proteomes" id="UP000054564"/>
    </source>
</evidence>
<dbReference type="STRING" id="1165861.A0A0L0VU16"/>